<protein>
    <submittedName>
        <fullName evidence="7">ABC transporter permease</fullName>
    </submittedName>
</protein>
<name>A0A9D1PP21_9BACI</name>
<reference evidence="7" key="1">
    <citation type="journal article" date="2021" name="PeerJ">
        <title>Extensive microbial diversity within the chicken gut microbiome revealed by metagenomics and culture.</title>
        <authorList>
            <person name="Gilroy R."/>
            <person name="Ravi A."/>
            <person name="Getino M."/>
            <person name="Pursley I."/>
            <person name="Horton D.L."/>
            <person name="Alikhan N.F."/>
            <person name="Baker D."/>
            <person name="Gharbi K."/>
            <person name="Hall N."/>
            <person name="Watson M."/>
            <person name="Adriaenssens E.M."/>
            <person name="Foster-Nyarko E."/>
            <person name="Jarju S."/>
            <person name="Secka A."/>
            <person name="Antonio M."/>
            <person name="Oren A."/>
            <person name="Chaudhuri R.R."/>
            <person name="La Ragione R."/>
            <person name="Hildebrand F."/>
            <person name="Pallen M.J."/>
        </authorList>
    </citation>
    <scope>NUCLEOTIDE SEQUENCE</scope>
    <source>
        <strain evidence="7">CHK169-2315</strain>
    </source>
</reference>
<dbReference type="PANTHER" id="PTHR43471">
    <property type="entry name" value="ABC TRANSPORTER PERMEASE"/>
    <property type="match status" value="1"/>
</dbReference>
<proteinExistence type="predicted"/>
<evidence type="ECO:0000256" key="2">
    <source>
        <dbReference type="ARBA" id="ARBA00022692"/>
    </source>
</evidence>
<reference evidence="7" key="2">
    <citation type="submission" date="2021-04" db="EMBL/GenBank/DDBJ databases">
        <authorList>
            <person name="Gilroy R."/>
        </authorList>
    </citation>
    <scope>NUCLEOTIDE SEQUENCE</scope>
    <source>
        <strain evidence="7">CHK169-2315</strain>
    </source>
</reference>
<keyword evidence="2 5" id="KW-0812">Transmembrane</keyword>
<feature type="transmembrane region" description="Helical" evidence="5">
    <location>
        <begin position="121"/>
        <end position="146"/>
    </location>
</feature>
<evidence type="ECO:0000256" key="4">
    <source>
        <dbReference type="ARBA" id="ARBA00023136"/>
    </source>
</evidence>
<evidence type="ECO:0000259" key="6">
    <source>
        <dbReference type="Pfam" id="PF12698"/>
    </source>
</evidence>
<evidence type="ECO:0000256" key="1">
    <source>
        <dbReference type="ARBA" id="ARBA00004141"/>
    </source>
</evidence>
<evidence type="ECO:0000256" key="3">
    <source>
        <dbReference type="ARBA" id="ARBA00022989"/>
    </source>
</evidence>
<feature type="domain" description="ABC-2 type transporter transmembrane" evidence="6">
    <location>
        <begin position="45"/>
        <end position="226"/>
    </location>
</feature>
<feature type="transmembrane region" description="Helical" evidence="5">
    <location>
        <begin position="211"/>
        <end position="229"/>
    </location>
</feature>
<dbReference type="EMBL" id="DXHX01000117">
    <property type="protein sequence ID" value="HIV74873.1"/>
    <property type="molecule type" value="Genomic_DNA"/>
</dbReference>
<dbReference type="Proteomes" id="UP000823937">
    <property type="component" value="Unassembled WGS sequence"/>
</dbReference>
<gene>
    <name evidence="7" type="ORF">H9895_07350</name>
</gene>
<accession>A0A9D1PP21</accession>
<evidence type="ECO:0000256" key="5">
    <source>
        <dbReference type="SAM" id="Phobius"/>
    </source>
</evidence>
<feature type="transmembrane region" description="Helical" evidence="5">
    <location>
        <begin position="50"/>
        <end position="71"/>
    </location>
</feature>
<evidence type="ECO:0000313" key="8">
    <source>
        <dbReference type="Proteomes" id="UP000823937"/>
    </source>
</evidence>
<dbReference type="GO" id="GO:0016020">
    <property type="term" value="C:membrane"/>
    <property type="evidence" value="ECO:0007669"/>
    <property type="project" value="UniProtKB-SubCell"/>
</dbReference>
<sequence length="235" mass="26588">MNISMKRVKAIFMKDYKEFSRNMSISIVILMTPLLSLFYGKTGDNTIDSYYLIFNMTFVMVATYVQSCLIAEEREKNTLRALILSPANIQEILLGKSLFTFCTTFFTMILCMILIDYSPANISIITVAMLLSTLFYIALGTLIGLFAKSVMEASVYSFPAILIFTIGTFVRLLSEQYPILKIAHYLPNIQLVDIALKVEAGKGFANVLPELSIILLWFIIAMIVTVIVYKKRMVD</sequence>
<feature type="transmembrane region" description="Helical" evidence="5">
    <location>
        <begin position="92"/>
        <end position="115"/>
    </location>
</feature>
<dbReference type="AlphaFoldDB" id="A0A9D1PP21"/>
<dbReference type="InterPro" id="IPR013525">
    <property type="entry name" value="ABC2_TM"/>
</dbReference>
<keyword evidence="3 5" id="KW-1133">Transmembrane helix</keyword>
<evidence type="ECO:0000313" key="7">
    <source>
        <dbReference type="EMBL" id="HIV74873.1"/>
    </source>
</evidence>
<organism evidence="7 8">
    <name type="scientific">Candidatus Pseudogracilibacillus intestinigallinarum</name>
    <dbReference type="NCBI Taxonomy" id="2838742"/>
    <lineage>
        <taxon>Bacteria</taxon>
        <taxon>Bacillati</taxon>
        <taxon>Bacillota</taxon>
        <taxon>Bacilli</taxon>
        <taxon>Bacillales</taxon>
        <taxon>Bacillaceae</taxon>
        <taxon>Pseudogracilibacillus</taxon>
    </lineage>
</organism>
<keyword evidence="4 5" id="KW-0472">Membrane</keyword>
<comment type="caution">
    <text evidence="7">The sequence shown here is derived from an EMBL/GenBank/DDBJ whole genome shotgun (WGS) entry which is preliminary data.</text>
</comment>
<dbReference type="Pfam" id="PF12698">
    <property type="entry name" value="ABC2_membrane_3"/>
    <property type="match status" value="1"/>
</dbReference>
<dbReference type="PANTHER" id="PTHR43471:SF1">
    <property type="entry name" value="ABC TRANSPORTER PERMEASE PROTEIN NOSY-RELATED"/>
    <property type="match status" value="1"/>
</dbReference>
<dbReference type="GO" id="GO:0140359">
    <property type="term" value="F:ABC-type transporter activity"/>
    <property type="evidence" value="ECO:0007669"/>
    <property type="project" value="InterPro"/>
</dbReference>
<feature type="transmembrane region" description="Helical" evidence="5">
    <location>
        <begin position="153"/>
        <end position="173"/>
    </location>
</feature>
<comment type="subcellular location">
    <subcellularLocation>
        <location evidence="1">Membrane</location>
        <topology evidence="1">Multi-pass membrane protein</topology>
    </subcellularLocation>
</comment>